<accession>A0A918D4B4</accession>
<name>A0A918D4B4_9BACI</name>
<dbReference type="Proteomes" id="UP000624041">
    <property type="component" value="Unassembled WGS sequence"/>
</dbReference>
<sequence>MKARYVLFTAFLSLIINGISLYNLPIGYISIFVMLLVFIPNLFLKIIAIGKNKKAKGANHILVKAAVDFEKNTHSKVPYILLIVMMYIGGGALISFKIYQYDYIDALVTDNVHFPMFYIVAPYLIGVGYVLFVASLVMMTGHFRKIFREAGMFQKNEESKYVEG</sequence>
<feature type="transmembrane region" description="Helical" evidence="1">
    <location>
        <begin position="116"/>
        <end position="138"/>
    </location>
</feature>
<keyword evidence="1" id="KW-1133">Transmembrane helix</keyword>
<dbReference type="RefSeq" id="WP_188859306.1">
    <property type="nucleotide sequence ID" value="NZ_BMOS01000042.1"/>
</dbReference>
<proteinExistence type="predicted"/>
<organism evidence="2 3">
    <name type="scientific">Oceanobacillus indicireducens</name>
    <dbReference type="NCBI Taxonomy" id="1004261"/>
    <lineage>
        <taxon>Bacteria</taxon>
        <taxon>Bacillati</taxon>
        <taxon>Bacillota</taxon>
        <taxon>Bacilli</taxon>
        <taxon>Bacillales</taxon>
        <taxon>Bacillaceae</taxon>
        <taxon>Oceanobacillus</taxon>
    </lineage>
</organism>
<reference evidence="2" key="1">
    <citation type="journal article" date="2014" name="Int. J. Syst. Evol. Microbiol.">
        <title>Complete genome sequence of Corynebacterium casei LMG S-19264T (=DSM 44701T), isolated from a smear-ripened cheese.</title>
        <authorList>
            <consortium name="US DOE Joint Genome Institute (JGI-PGF)"/>
            <person name="Walter F."/>
            <person name="Albersmeier A."/>
            <person name="Kalinowski J."/>
            <person name="Ruckert C."/>
        </authorList>
    </citation>
    <scope>NUCLEOTIDE SEQUENCE</scope>
    <source>
        <strain evidence="2">JCM 17251</strain>
    </source>
</reference>
<feature type="transmembrane region" description="Helical" evidence="1">
    <location>
        <begin position="79"/>
        <end position="96"/>
    </location>
</feature>
<keyword evidence="3" id="KW-1185">Reference proteome</keyword>
<evidence type="ECO:0000313" key="3">
    <source>
        <dbReference type="Proteomes" id="UP000624041"/>
    </source>
</evidence>
<keyword evidence="1" id="KW-0472">Membrane</keyword>
<comment type="caution">
    <text evidence="2">The sequence shown here is derived from an EMBL/GenBank/DDBJ whole genome shotgun (WGS) entry which is preliminary data.</text>
</comment>
<protein>
    <submittedName>
        <fullName evidence="2">Uncharacterized protein</fullName>
    </submittedName>
</protein>
<feature type="transmembrane region" description="Helical" evidence="1">
    <location>
        <begin position="28"/>
        <end position="48"/>
    </location>
</feature>
<evidence type="ECO:0000313" key="2">
    <source>
        <dbReference type="EMBL" id="GGN65994.1"/>
    </source>
</evidence>
<keyword evidence="1" id="KW-0812">Transmembrane</keyword>
<evidence type="ECO:0000256" key="1">
    <source>
        <dbReference type="SAM" id="Phobius"/>
    </source>
</evidence>
<gene>
    <name evidence="2" type="ORF">GCM10007971_35420</name>
</gene>
<reference evidence="2" key="2">
    <citation type="submission" date="2020-09" db="EMBL/GenBank/DDBJ databases">
        <authorList>
            <person name="Sun Q."/>
            <person name="Ohkuma M."/>
        </authorList>
    </citation>
    <scope>NUCLEOTIDE SEQUENCE</scope>
    <source>
        <strain evidence="2">JCM 17251</strain>
    </source>
</reference>
<dbReference type="EMBL" id="BMOS01000042">
    <property type="protein sequence ID" value="GGN65994.1"/>
    <property type="molecule type" value="Genomic_DNA"/>
</dbReference>
<dbReference type="AlphaFoldDB" id="A0A918D4B4"/>